<name>A0A4V3CGU6_9GAMM</name>
<dbReference type="Proteomes" id="UP000294656">
    <property type="component" value="Unassembled WGS sequence"/>
</dbReference>
<gene>
    <name evidence="1" type="ORF">DFP79_1508</name>
</gene>
<evidence type="ECO:0000313" key="1">
    <source>
        <dbReference type="EMBL" id="TDO99082.1"/>
    </source>
</evidence>
<protein>
    <submittedName>
        <fullName evidence="1">Uncharacterized protein</fullName>
    </submittedName>
</protein>
<accession>A0A4V3CGU6</accession>
<organism evidence="1 2">
    <name type="scientific">Marinomonas balearica</name>
    <dbReference type="NCBI Taxonomy" id="491947"/>
    <lineage>
        <taxon>Bacteria</taxon>
        <taxon>Pseudomonadati</taxon>
        <taxon>Pseudomonadota</taxon>
        <taxon>Gammaproteobacteria</taxon>
        <taxon>Oceanospirillales</taxon>
        <taxon>Oceanospirillaceae</taxon>
        <taxon>Marinomonas</taxon>
    </lineage>
</organism>
<sequence>MVEMILFAAALVLIGVMSSKLITHFAQPRVKLQPIKLDKEQQEKERLLAQKSRAYNNNRFPR</sequence>
<proteinExistence type="predicted"/>
<reference evidence="1 2" key="1">
    <citation type="submission" date="2019-03" db="EMBL/GenBank/DDBJ databases">
        <title>Genomic Encyclopedia of Type Strains, Phase III (KMG-III): the genomes of soil and plant-associated and newly described type strains.</title>
        <authorList>
            <person name="Whitman W."/>
        </authorList>
    </citation>
    <scope>NUCLEOTIDE SEQUENCE [LARGE SCALE GENOMIC DNA]</scope>
    <source>
        <strain evidence="1 2">CECT 7378</strain>
    </source>
</reference>
<dbReference type="AlphaFoldDB" id="A0A4V3CGU6"/>
<evidence type="ECO:0000313" key="2">
    <source>
        <dbReference type="Proteomes" id="UP000294656"/>
    </source>
</evidence>
<dbReference type="OrthoDB" id="9948785at2"/>
<dbReference type="EMBL" id="SNXC01000010">
    <property type="protein sequence ID" value="TDO99082.1"/>
    <property type="molecule type" value="Genomic_DNA"/>
</dbReference>
<keyword evidence="2" id="KW-1185">Reference proteome</keyword>
<comment type="caution">
    <text evidence="1">The sequence shown here is derived from an EMBL/GenBank/DDBJ whole genome shotgun (WGS) entry which is preliminary data.</text>
</comment>
<dbReference type="RefSeq" id="WP_133503287.1">
    <property type="nucleotide sequence ID" value="NZ_SNXC01000010.1"/>
</dbReference>